<dbReference type="Proteomes" id="UP001576726">
    <property type="component" value="Unassembled WGS sequence"/>
</dbReference>
<proteinExistence type="predicted"/>
<accession>A0ABV4VXI8</accession>
<dbReference type="EMBL" id="JBHFGJ010000006">
    <property type="protein sequence ID" value="MFB2653878.1"/>
    <property type="molecule type" value="Genomic_DNA"/>
</dbReference>
<evidence type="ECO:0000313" key="2">
    <source>
        <dbReference type="Proteomes" id="UP001576726"/>
    </source>
</evidence>
<gene>
    <name evidence="1" type="ORF">ACE02L_14155</name>
</gene>
<keyword evidence="2" id="KW-1185">Reference proteome</keyword>
<organism evidence="1 2">
    <name type="scientific">Shewanella seohaensis</name>
    <dbReference type="NCBI Taxonomy" id="755175"/>
    <lineage>
        <taxon>Bacteria</taxon>
        <taxon>Pseudomonadati</taxon>
        <taxon>Pseudomonadota</taxon>
        <taxon>Gammaproteobacteria</taxon>
        <taxon>Alteromonadales</taxon>
        <taxon>Shewanellaceae</taxon>
        <taxon>Shewanella</taxon>
    </lineage>
</organism>
<protein>
    <submittedName>
        <fullName evidence="1">Uncharacterized protein</fullName>
    </submittedName>
</protein>
<sequence>MTITRADLKIFKPEVLGSNDDAGGQRTTQVVQSGEINQLVKAISDIDHATSAVEIVKCYPSLATPGTETLLDAHIFFSVPPTDPLVSMLIAESSSLTDASRMTDMIDILESSVRAGQLIRKGLIGLLAGQDSFPRPYLQSMYRFNDKDFWSNVTLVQGQIICISVEYAGNENALYPRFEHFCEVKETVTGGQEGQVRFSPPIPYDTPDSGVVINGETGCTKLRFTSENADIKYHGVTTLTAENSGNLLQVANTKSELLPKVKSIKSHAGQSIGSLGTSDIPTNVIKKVLSTPEVSGQSTYIFNVPDIINTDFVNQVLGLAPKARGSNPFYNWSVNITGTTATATRGSYNLFGTGGVEGDPSVVLEYVSSLRYTYHSSVNALPSNSKIAIGTVIMTITFTGDSSTAVLRENDDGFYSGGRKFVDLDYATGTTTKYPDSRGDFSISYECLIEPGLPEDNSVTFSLPVASPVLDSFYFVVNNADGSLLISGSSDNAGVISGVGVSGQISGTSVAINFTQDVDLTTLRYDIDEIVTLNPPPELFGLNPLRLKNGGVVDIFTAWTPITIEHTNVQVVANPAPAQTLNVRVNARYVDITDSRGASLWTVDNQHYTHNSATGVVTINSNFAGFVAPFVLTDSIGEEALVTEVQTGKLQLASPLENTYPVGAIVASVQNLGDLQARVGPVRDMTAWGGDWNTDGVAATGSMNVVDYPIEVINNNAINEDWVLIFTSQTAFRCVGKGVGQIAIGDTLNDFAPVNPLTQQPYFIIRKEAFGAGWGTGEAVRFRSYASSKPVMLLRSVASGHSQITTDRAVLAFRGNES</sequence>
<name>A0ABV4VXI8_9GAMM</name>
<dbReference type="RefSeq" id="WP_374919588.1">
    <property type="nucleotide sequence ID" value="NZ_JBHFGJ010000006.1"/>
</dbReference>
<evidence type="ECO:0000313" key="1">
    <source>
        <dbReference type="EMBL" id="MFB2653878.1"/>
    </source>
</evidence>
<comment type="caution">
    <text evidence="1">The sequence shown here is derived from an EMBL/GenBank/DDBJ whole genome shotgun (WGS) entry which is preliminary data.</text>
</comment>
<reference evidence="1 2" key="1">
    <citation type="submission" date="2024-09" db="EMBL/GenBank/DDBJ databases">
        <authorList>
            <person name="Zhang Y."/>
        </authorList>
    </citation>
    <scope>NUCLEOTIDE SEQUENCE [LARGE SCALE GENOMIC DNA]</scope>
    <source>
        <strain evidence="1 2">SH314</strain>
    </source>
</reference>